<dbReference type="Gene3D" id="3.40.710.10">
    <property type="entry name" value="DD-peptidase/beta-lactamase superfamily"/>
    <property type="match status" value="1"/>
</dbReference>
<gene>
    <name evidence="3" type="ORF">FB388_0762</name>
</gene>
<dbReference type="PANTHER" id="PTHR46825:SF7">
    <property type="entry name" value="D-ALANYL-D-ALANINE CARBOXYPEPTIDASE"/>
    <property type="match status" value="1"/>
</dbReference>
<dbReference type="SUPFAM" id="SSF56601">
    <property type="entry name" value="beta-lactamase/transpeptidase-like"/>
    <property type="match status" value="1"/>
</dbReference>
<evidence type="ECO:0000313" key="3">
    <source>
        <dbReference type="EMBL" id="TQM43416.1"/>
    </source>
</evidence>
<evidence type="ECO:0000259" key="2">
    <source>
        <dbReference type="Pfam" id="PF00144"/>
    </source>
</evidence>
<accession>A0A543GBG1</accession>
<feature type="domain" description="Beta-lactamase-related" evidence="2">
    <location>
        <begin position="53"/>
        <end position="358"/>
    </location>
</feature>
<dbReference type="EMBL" id="VFPH01000001">
    <property type="protein sequence ID" value="TQM43416.1"/>
    <property type="molecule type" value="Genomic_DNA"/>
</dbReference>
<keyword evidence="1" id="KW-0732">Signal</keyword>
<feature type="chain" id="PRO_5039475436" evidence="1">
    <location>
        <begin position="27"/>
        <end position="388"/>
    </location>
</feature>
<keyword evidence="4" id="KW-1185">Reference proteome</keyword>
<sequence>MTMQILRWTAAAMVVTVAACGVGVEAGDGPDQAALQRGADAIRDLGVTGVHARLVTEGGEHIVVTSGVTDTTSNEEVDPDGYFRIGSDTKPFVATVVLQLVGEGALSLDDAVERHLPGVVTGNGNDGNAITVRHLLQHTSGIHDDDPGHDTPQPYLERRFHPFPPEELVARAMRHPPDFAPGTAWAYSNTGYLLLGMIVERLTGHPWYEEADARILQPLELEQTVWPGADPRLPEPHARGYQRFAPEGPLWDVTELVEANAAHGMVSTTADLNRFYRSLLDGTLLGSAQLAQAQQTVPVNEEVEQVWPGGRYGLGLRARPLSCGGVYWGHSGGVTGYITEGGVTPDGARSVIVSMSSALAGSAESAIHQQQAADRLVDDALCGGRQRE</sequence>
<dbReference type="InterPro" id="IPR012338">
    <property type="entry name" value="Beta-lactam/transpept-like"/>
</dbReference>
<dbReference type="AlphaFoldDB" id="A0A543GBG1"/>
<reference evidence="3 4" key="1">
    <citation type="submission" date="2019-06" db="EMBL/GenBank/DDBJ databases">
        <title>Sequencing the genomes of 1000 actinobacteria strains.</title>
        <authorList>
            <person name="Klenk H.-P."/>
        </authorList>
    </citation>
    <scope>NUCLEOTIDE SEQUENCE [LARGE SCALE GENOMIC DNA]</scope>
    <source>
        <strain evidence="3 4">DSM 45511</strain>
    </source>
</reference>
<comment type="caution">
    <text evidence="3">The sequence shown here is derived from an EMBL/GenBank/DDBJ whole genome shotgun (WGS) entry which is preliminary data.</text>
</comment>
<dbReference type="Proteomes" id="UP000319818">
    <property type="component" value="Unassembled WGS sequence"/>
</dbReference>
<evidence type="ECO:0000256" key="1">
    <source>
        <dbReference type="SAM" id="SignalP"/>
    </source>
</evidence>
<dbReference type="InterPro" id="IPR001466">
    <property type="entry name" value="Beta-lactam-related"/>
</dbReference>
<dbReference type="Pfam" id="PF00144">
    <property type="entry name" value="Beta-lactamase"/>
    <property type="match status" value="1"/>
</dbReference>
<protein>
    <submittedName>
        <fullName evidence="3">D-alanyl-D-alanine carboxypeptidase</fullName>
    </submittedName>
</protein>
<keyword evidence="3" id="KW-0121">Carboxypeptidase</keyword>
<dbReference type="GO" id="GO:0004180">
    <property type="term" value="F:carboxypeptidase activity"/>
    <property type="evidence" value="ECO:0007669"/>
    <property type="project" value="UniProtKB-KW"/>
</dbReference>
<dbReference type="PROSITE" id="PS51257">
    <property type="entry name" value="PROKAR_LIPOPROTEIN"/>
    <property type="match status" value="1"/>
</dbReference>
<keyword evidence="3" id="KW-0645">Protease</keyword>
<keyword evidence="3" id="KW-0378">Hydrolase</keyword>
<organism evidence="3 4">
    <name type="scientific">Pseudonocardia cypriaca</name>
    <dbReference type="NCBI Taxonomy" id="882449"/>
    <lineage>
        <taxon>Bacteria</taxon>
        <taxon>Bacillati</taxon>
        <taxon>Actinomycetota</taxon>
        <taxon>Actinomycetes</taxon>
        <taxon>Pseudonocardiales</taxon>
        <taxon>Pseudonocardiaceae</taxon>
        <taxon>Pseudonocardia</taxon>
    </lineage>
</organism>
<dbReference type="InterPro" id="IPR050491">
    <property type="entry name" value="AmpC-like"/>
</dbReference>
<name>A0A543GBG1_9PSEU</name>
<proteinExistence type="predicted"/>
<dbReference type="PANTHER" id="PTHR46825">
    <property type="entry name" value="D-ALANYL-D-ALANINE-CARBOXYPEPTIDASE/ENDOPEPTIDASE AMPH"/>
    <property type="match status" value="1"/>
</dbReference>
<evidence type="ECO:0000313" key="4">
    <source>
        <dbReference type="Proteomes" id="UP000319818"/>
    </source>
</evidence>
<feature type="signal peptide" evidence="1">
    <location>
        <begin position="1"/>
        <end position="26"/>
    </location>
</feature>
<dbReference type="OrthoDB" id="503788at2"/>